<feature type="compositionally biased region" description="Basic and acidic residues" evidence="1">
    <location>
        <begin position="205"/>
        <end position="219"/>
    </location>
</feature>
<dbReference type="Proteomes" id="UP000054107">
    <property type="component" value="Unassembled WGS sequence"/>
</dbReference>
<evidence type="ECO:0000313" key="3">
    <source>
        <dbReference type="Proteomes" id="UP000054107"/>
    </source>
</evidence>
<organism evidence="2 3">
    <name type="scientific">Parasitella parasitica</name>
    <dbReference type="NCBI Taxonomy" id="35722"/>
    <lineage>
        <taxon>Eukaryota</taxon>
        <taxon>Fungi</taxon>
        <taxon>Fungi incertae sedis</taxon>
        <taxon>Mucoromycota</taxon>
        <taxon>Mucoromycotina</taxon>
        <taxon>Mucoromycetes</taxon>
        <taxon>Mucorales</taxon>
        <taxon>Mucorineae</taxon>
        <taxon>Mucoraceae</taxon>
        <taxon>Parasitella</taxon>
    </lineage>
</organism>
<reference evidence="2 3" key="1">
    <citation type="submission" date="2014-09" db="EMBL/GenBank/DDBJ databases">
        <authorList>
            <person name="Ellenberger Sabrina"/>
        </authorList>
    </citation>
    <scope>NUCLEOTIDE SEQUENCE [LARGE SCALE GENOMIC DNA]</scope>
    <source>
        <strain evidence="2 3">CBS 412.66</strain>
    </source>
</reference>
<dbReference type="EMBL" id="LN733809">
    <property type="protein sequence ID" value="CEP18326.1"/>
    <property type="molecule type" value="Genomic_DNA"/>
</dbReference>
<evidence type="ECO:0000256" key="1">
    <source>
        <dbReference type="SAM" id="MobiDB-lite"/>
    </source>
</evidence>
<feature type="region of interest" description="Disordered" evidence="1">
    <location>
        <begin position="205"/>
        <end position="228"/>
    </location>
</feature>
<accession>A0A0B7NIB6</accession>
<gene>
    <name evidence="2" type="primary">PARPA_12630.1 scaffold 45263</name>
</gene>
<sequence>MALSNCLVLDESRSEHSPPKKISLSRTLLAHKDSYLQKTRWYKLYLDARISIPLPISLPPQNTIVATGKPPAAQSSSRRIGTDYDALIEDTVRQQVFSIFRSRRIMYKKSKGTATAKFKQSLSIVSYPQKVVSQCQEITEKKMLADGDKGKRSATWLASKLYAWKKRKNPFIIVLLVDEFMEFITAEEQNDAAGAAEKSITADVEEKVTGNEAEEHSGDDQPQEEEEADELLLQRKENLQDACHKATHGLSASINILVDLVFDGQFTATAQYFDYSSLDLHHRGIGADTHRMAVFGDIDQNALQLFDFHGLTVFSAQLLTVSYWFVCFHSISIRVFYVLSTHLQQDHRAPFICGSWIKSSWRQFFTNFSNIWSPASCAADLCVVIELLLRIHLCSQRFFNPKTYKKRASKDKDKLFWSLVKENRKEHVVIYFCERLFAFSSFPVTSDINAQIELPGSREASEVAVKKYQGDEMYESDDEFQIVESPDLPAKDIRALV</sequence>
<proteinExistence type="predicted"/>
<dbReference type="AlphaFoldDB" id="A0A0B7NIB6"/>
<keyword evidence="3" id="KW-1185">Reference proteome</keyword>
<evidence type="ECO:0000313" key="2">
    <source>
        <dbReference type="EMBL" id="CEP18326.1"/>
    </source>
</evidence>
<protein>
    <submittedName>
        <fullName evidence="2">Uncharacterized protein</fullName>
    </submittedName>
</protein>
<name>A0A0B7NIB6_9FUNG</name>